<dbReference type="SMART" id="SM00028">
    <property type="entry name" value="TPR"/>
    <property type="match status" value="5"/>
</dbReference>
<dbReference type="InterPro" id="IPR011990">
    <property type="entry name" value="TPR-like_helical_dom_sf"/>
</dbReference>
<comment type="similarity">
    <text evidence="2">Belongs to the APC3/CDC27 family.</text>
</comment>
<dbReference type="GO" id="GO:0016567">
    <property type="term" value="P:protein ubiquitination"/>
    <property type="evidence" value="ECO:0007669"/>
    <property type="project" value="TreeGrafter"/>
</dbReference>
<feature type="compositionally biased region" description="Polar residues" evidence="5">
    <location>
        <begin position="402"/>
        <end position="424"/>
    </location>
</feature>
<dbReference type="eggNOG" id="KOG1126">
    <property type="taxonomic scope" value="Eukaryota"/>
</dbReference>
<accession>A0A1I7U4S5</accession>
<dbReference type="GO" id="GO:0005680">
    <property type="term" value="C:anaphase-promoting complex"/>
    <property type="evidence" value="ECO:0007669"/>
    <property type="project" value="TreeGrafter"/>
</dbReference>
<dbReference type="Proteomes" id="UP000095282">
    <property type="component" value="Unplaced"/>
</dbReference>
<evidence type="ECO:0000256" key="2">
    <source>
        <dbReference type="ARBA" id="ARBA00038210"/>
    </source>
</evidence>
<dbReference type="PANTHER" id="PTHR12558:SF13">
    <property type="entry name" value="CELL DIVISION CYCLE PROTEIN 27 HOMOLOG"/>
    <property type="match status" value="1"/>
</dbReference>
<feature type="repeat" description="TPR" evidence="4">
    <location>
        <begin position="613"/>
        <end position="646"/>
    </location>
</feature>
<dbReference type="GO" id="GO:0005737">
    <property type="term" value="C:cytoplasm"/>
    <property type="evidence" value="ECO:0007669"/>
    <property type="project" value="TreeGrafter"/>
</dbReference>
<reference evidence="7" key="1">
    <citation type="submission" date="2016-11" db="UniProtKB">
        <authorList>
            <consortium name="WormBaseParasite"/>
        </authorList>
    </citation>
    <scope>IDENTIFICATION</scope>
</reference>
<dbReference type="PANTHER" id="PTHR12558">
    <property type="entry name" value="CELL DIVISION CYCLE 16,23,27"/>
    <property type="match status" value="1"/>
</dbReference>
<dbReference type="PROSITE" id="PS50005">
    <property type="entry name" value="TPR"/>
    <property type="match status" value="3"/>
</dbReference>
<feature type="compositionally biased region" description="Polar residues" evidence="5">
    <location>
        <begin position="324"/>
        <end position="335"/>
    </location>
</feature>
<feature type="compositionally biased region" description="Acidic residues" evidence="5">
    <location>
        <begin position="798"/>
        <end position="807"/>
    </location>
</feature>
<feature type="repeat" description="TPR" evidence="4">
    <location>
        <begin position="647"/>
        <end position="680"/>
    </location>
</feature>
<dbReference type="Pfam" id="PF12895">
    <property type="entry name" value="ANAPC3"/>
    <property type="match status" value="1"/>
</dbReference>
<evidence type="ECO:0000256" key="5">
    <source>
        <dbReference type="SAM" id="MobiDB-lite"/>
    </source>
</evidence>
<evidence type="ECO:0000256" key="3">
    <source>
        <dbReference type="ARBA" id="ARBA00039307"/>
    </source>
</evidence>
<evidence type="ECO:0000256" key="4">
    <source>
        <dbReference type="PROSITE-ProRule" id="PRU00339"/>
    </source>
</evidence>
<dbReference type="Pfam" id="PF13432">
    <property type="entry name" value="TPR_16"/>
    <property type="match status" value="1"/>
</dbReference>
<feature type="compositionally biased region" description="Low complexity" evidence="5">
    <location>
        <begin position="245"/>
        <end position="271"/>
    </location>
</feature>
<keyword evidence="1 4" id="KW-0802">TPR repeat</keyword>
<protein>
    <recommendedName>
        <fullName evidence="3">Cell division cycle protein 27 homolog</fullName>
    </recommendedName>
</protein>
<feature type="compositionally biased region" description="Low complexity" evidence="5">
    <location>
        <begin position="295"/>
        <end position="306"/>
    </location>
</feature>
<dbReference type="STRING" id="1561998.A0A1I7U4S5"/>
<feature type="repeat" description="TPR" evidence="4">
    <location>
        <begin position="579"/>
        <end position="612"/>
    </location>
</feature>
<evidence type="ECO:0000313" key="6">
    <source>
        <dbReference type="Proteomes" id="UP000095282"/>
    </source>
</evidence>
<dbReference type="AlphaFoldDB" id="A0A1I7U4S5"/>
<feature type="region of interest" description="Disordered" evidence="5">
    <location>
        <begin position="383"/>
        <end position="462"/>
    </location>
</feature>
<dbReference type="GO" id="GO:0007091">
    <property type="term" value="P:metaphase/anaphase transition of mitotic cell cycle"/>
    <property type="evidence" value="ECO:0007669"/>
    <property type="project" value="TreeGrafter"/>
</dbReference>
<dbReference type="GO" id="GO:0031145">
    <property type="term" value="P:anaphase-promoting complex-dependent catabolic process"/>
    <property type="evidence" value="ECO:0007669"/>
    <property type="project" value="TreeGrafter"/>
</dbReference>
<sequence length="807" mass="89479">MNSGGSLRAQAQQIFDRRPVEPNRTVAEEIDEMMKYYAFEDAVFLAELNYETTKKGDTEALLIYADCLYRSNKKAECFGLLRSVKLSGARLYYLLAKVAYELNKFDECRGALFEHDDGKVRQEILDEPRVAAHANLLHAKMMCNENHTDLTLESCKKSLDENVFLWSAVITYLRFGGQELNVCFEKHKEKSNGEGPPQMVLSPTVVMKSETPSPSSFGPSTSATTSSSRGSSSQRPSAPPRRSARTPVVTPAARGTRATPASTRSTPATPGGRANPIAPRKSTRISGMTTRRTETAGSSTASSRASLFNEPDRPHTRATHSSRNRANAALNSDTENSGRTRSGMSTRGTSSSAQHRTNPVRSSIRIADAAAASAAAASAASAAASASKPSHQRKRAEKQPLVSRNSNLARSLSGSTNSMASSTTSGGGDRQSEDDTVAVGNQNVAPTTPAAPTPAPEPMDLNDSPYEIEYRKFYDLYRHIACIEESISTYNWKSADRLFEKLDKEHILNTSMIRLQLGRACFEQSEYRECRNILDALHKRKPWKVEGTELLSTSMWHLQNTHQLSALAQTLTAESRERPQSWCAAGNCFSLQRQHTQAIECMERAIQLDKRFAYAYTLLGHELIVQDELDKAAGSFRSALLLSPRDYRAWYGLGLVHLKKEQNLIALTNIQKAVNINPTNRAMLCTLSQIEQQRGQIETALVLIDRALTLNPLDVACRFNRARLLFEAQRNEECLVELDKLKASSPDEAFIFHLLARVHRRMGNTHLALLSYSWAAELDPRGEQNIADSNHATHREEYEDDEYGAPV</sequence>
<organism evidence="6 7">
    <name type="scientific">Caenorhabditis tropicalis</name>
    <dbReference type="NCBI Taxonomy" id="1561998"/>
    <lineage>
        <taxon>Eukaryota</taxon>
        <taxon>Metazoa</taxon>
        <taxon>Ecdysozoa</taxon>
        <taxon>Nematoda</taxon>
        <taxon>Chromadorea</taxon>
        <taxon>Rhabditida</taxon>
        <taxon>Rhabditina</taxon>
        <taxon>Rhabditomorpha</taxon>
        <taxon>Rhabditoidea</taxon>
        <taxon>Rhabditidae</taxon>
        <taxon>Peloderinae</taxon>
        <taxon>Caenorhabditis</taxon>
    </lineage>
</organism>
<dbReference type="GO" id="GO:0051301">
    <property type="term" value="P:cell division"/>
    <property type="evidence" value="ECO:0007669"/>
    <property type="project" value="TreeGrafter"/>
</dbReference>
<feature type="compositionally biased region" description="Low complexity" evidence="5">
    <location>
        <begin position="337"/>
        <end position="352"/>
    </location>
</feature>
<evidence type="ECO:0000256" key="1">
    <source>
        <dbReference type="ARBA" id="ARBA00022803"/>
    </source>
</evidence>
<dbReference type="InterPro" id="IPR019734">
    <property type="entry name" value="TPR_rpt"/>
</dbReference>
<proteinExistence type="inferred from homology"/>
<dbReference type="Gene3D" id="1.25.40.10">
    <property type="entry name" value="Tetratricopeptide repeat domain"/>
    <property type="match status" value="4"/>
</dbReference>
<feature type="compositionally biased region" description="Low complexity" evidence="5">
    <location>
        <begin position="211"/>
        <end position="236"/>
    </location>
</feature>
<dbReference type="WBParaSite" id="Csp11.Scaffold629.g14844.t1">
    <property type="protein sequence ID" value="Csp11.Scaffold629.g14844.t1"/>
    <property type="gene ID" value="Csp11.Scaffold629.g14844"/>
</dbReference>
<feature type="region of interest" description="Disordered" evidence="5">
    <location>
        <begin position="208"/>
        <end position="360"/>
    </location>
</feature>
<dbReference type="SUPFAM" id="SSF48452">
    <property type="entry name" value="TPR-like"/>
    <property type="match status" value="2"/>
</dbReference>
<feature type="region of interest" description="Disordered" evidence="5">
    <location>
        <begin position="788"/>
        <end position="807"/>
    </location>
</feature>
<name>A0A1I7U4S5_9PELO</name>
<dbReference type="Pfam" id="PF13181">
    <property type="entry name" value="TPR_8"/>
    <property type="match status" value="1"/>
</dbReference>
<evidence type="ECO:0000313" key="7">
    <source>
        <dbReference type="WBParaSite" id="Csp11.Scaffold629.g14844.t1"/>
    </source>
</evidence>
<keyword evidence="6" id="KW-1185">Reference proteome</keyword>